<dbReference type="OrthoDB" id="9815759at2"/>
<dbReference type="SUPFAM" id="SSF51726">
    <property type="entry name" value="UROD/MetE-like"/>
    <property type="match status" value="1"/>
</dbReference>
<organism evidence="2 3">
    <name type="scientific">Acetitomaculum ruminis DSM 5522</name>
    <dbReference type="NCBI Taxonomy" id="1120918"/>
    <lineage>
        <taxon>Bacteria</taxon>
        <taxon>Bacillati</taxon>
        <taxon>Bacillota</taxon>
        <taxon>Clostridia</taxon>
        <taxon>Lachnospirales</taxon>
        <taxon>Lachnospiraceae</taxon>
        <taxon>Acetitomaculum</taxon>
    </lineage>
</organism>
<dbReference type="InterPro" id="IPR038071">
    <property type="entry name" value="UROD/MetE-like_sf"/>
</dbReference>
<proteinExistence type="predicted"/>
<dbReference type="GO" id="GO:0006779">
    <property type="term" value="P:porphyrin-containing compound biosynthetic process"/>
    <property type="evidence" value="ECO:0007669"/>
    <property type="project" value="InterPro"/>
</dbReference>
<dbReference type="InterPro" id="IPR052024">
    <property type="entry name" value="Methanogen_methyltrans"/>
</dbReference>
<evidence type="ECO:0000259" key="1">
    <source>
        <dbReference type="Pfam" id="PF01208"/>
    </source>
</evidence>
<dbReference type="EMBL" id="FOJY01000012">
    <property type="protein sequence ID" value="SFB18843.1"/>
    <property type="molecule type" value="Genomic_DNA"/>
</dbReference>
<dbReference type="Gene3D" id="3.20.20.210">
    <property type="match status" value="1"/>
</dbReference>
<reference evidence="2 3" key="1">
    <citation type="submission" date="2016-10" db="EMBL/GenBank/DDBJ databases">
        <authorList>
            <person name="de Groot N.N."/>
        </authorList>
    </citation>
    <scope>NUCLEOTIDE SEQUENCE [LARGE SCALE GENOMIC DNA]</scope>
    <source>
        <strain evidence="2 3">DSM 5522</strain>
    </source>
</reference>
<protein>
    <submittedName>
        <fullName evidence="2">Uroporphyrinogen decarboxylase (URO-D)</fullName>
    </submittedName>
</protein>
<feature type="domain" description="Uroporphyrinogen decarboxylase (URO-D)" evidence="1">
    <location>
        <begin position="53"/>
        <end position="295"/>
    </location>
</feature>
<dbReference type="GO" id="GO:0004853">
    <property type="term" value="F:uroporphyrinogen decarboxylase activity"/>
    <property type="evidence" value="ECO:0007669"/>
    <property type="project" value="InterPro"/>
</dbReference>
<dbReference type="STRING" id="1120918.SAMN05216249_11239"/>
<evidence type="ECO:0000313" key="3">
    <source>
        <dbReference type="Proteomes" id="UP000198838"/>
    </source>
</evidence>
<dbReference type="RefSeq" id="WP_092872868.1">
    <property type="nucleotide sequence ID" value="NZ_FOJY01000012.1"/>
</dbReference>
<dbReference type="PANTHER" id="PTHR47099">
    <property type="entry name" value="METHYLCOBAMIDE:COM METHYLTRANSFERASE MTBA"/>
    <property type="match status" value="1"/>
</dbReference>
<dbReference type="Pfam" id="PF01208">
    <property type="entry name" value="URO-D"/>
    <property type="match status" value="1"/>
</dbReference>
<evidence type="ECO:0000313" key="2">
    <source>
        <dbReference type="EMBL" id="SFB18843.1"/>
    </source>
</evidence>
<dbReference type="InterPro" id="IPR000257">
    <property type="entry name" value="Uroporphyrinogen_deCOase"/>
</dbReference>
<sequence length="344" mass="39226">MLTKKQNLLETIRGGKPDRIVNQFEYVALMFDPCTLEAMGKVQKGGSWLNGWGVRIEFPENVPGMFPDTSPEHVVIKDIVDWKKYVKAPNTKFSDEAWQACLDQVKDVDRNEVFIAPFVAPGIFEKIHYLMGMEEAMINFYEEPEAMHELIEYLTDYELDVAKEICDHLHPDALFHHDDWGSQLSSFLSPAMFEEFIEPAYKKIYGYYKEHGVELIVHHSDSYGENLIPSMIRMGIDIWQGIMSTNNIKAAIENYGGKISFQGGIDNGKVDREDWTKEKVWAEAKNNIDTNYSGHYFIPATVMGEPGSIYPGVYDAVSEYIAKVNAEKYGIKEEVKSANMMTQG</sequence>
<dbReference type="Proteomes" id="UP000198838">
    <property type="component" value="Unassembled WGS sequence"/>
</dbReference>
<accession>A0A1I0Z3K0</accession>
<dbReference type="PANTHER" id="PTHR47099:SF1">
    <property type="entry name" value="METHYLCOBAMIDE:COM METHYLTRANSFERASE MTBA"/>
    <property type="match status" value="1"/>
</dbReference>
<keyword evidence="3" id="KW-1185">Reference proteome</keyword>
<name>A0A1I0Z3K0_9FIRM</name>
<gene>
    <name evidence="2" type="ORF">SAMN05216249_11239</name>
</gene>
<dbReference type="AlphaFoldDB" id="A0A1I0Z3K0"/>